<evidence type="ECO:0008006" key="3">
    <source>
        <dbReference type="Google" id="ProtNLM"/>
    </source>
</evidence>
<proteinExistence type="predicted"/>
<keyword evidence="2" id="KW-1185">Reference proteome</keyword>
<protein>
    <recommendedName>
        <fullName evidence="3">Bacteriocin-protection protein</fullName>
    </recommendedName>
</protein>
<evidence type="ECO:0000313" key="1">
    <source>
        <dbReference type="EMBL" id="GII34278.1"/>
    </source>
</evidence>
<comment type="caution">
    <text evidence="1">The sequence shown here is derived from an EMBL/GenBank/DDBJ whole genome shotgun (WGS) entry which is preliminary data.</text>
</comment>
<sequence length="201" mass="22643">MTMSDELLELTVTDARAWREWLSEHHDSSAGVWLVLAKQNTTEPTSLTYDQALDEALCHGWIDGQLRRRNEITFCRRFTPRGTQSPWSARNVGIVTRLISEGRMHPDGMTEVERAKADGRWDAAYAGQAGIEMPSDLAAALAAEPRAQAMFDILTSQNRYAVLYRVANAKRAETRARRITQFVEMLARGETIHPQKRALGS</sequence>
<dbReference type="EMBL" id="BOOO01000048">
    <property type="protein sequence ID" value="GII34278.1"/>
    <property type="molecule type" value="Genomic_DNA"/>
</dbReference>
<evidence type="ECO:0000313" key="2">
    <source>
        <dbReference type="Proteomes" id="UP000650628"/>
    </source>
</evidence>
<gene>
    <name evidence="1" type="ORF">Pmi06nite_77200</name>
</gene>
<dbReference type="AlphaFoldDB" id="A0A8J3XF96"/>
<name>A0A8J3XF96_9ACTN</name>
<organism evidence="1 2">
    <name type="scientific">Planotetraspora mira</name>
    <dbReference type="NCBI Taxonomy" id="58121"/>
    <lineage>
        <taxon>Bacteria</taxon>
        <taxon>Bacillati</taxon>
        <taxon>Actinomycetota</taxon>
        <taxon>Actinomycetes</taxon>
        <taxon>Streptosporangiales</taxon>
        <taxon>Streptosporangiaceae</taxon>
        <taxon>Planotetraspora</taxon>
    </lineage>
</organism>
<accession>A0A8J3XF96</accession>
<dbReference type="Proteomes" id="UP000650628">
    <property type="component" value="Unassembled WGS sequence"/>
</dbReference>
<dbReference type="Pfam" id="PF13376">
    <property type="entry name" value="OmdA"/>
    <property type="match status" value="1"/>
</dbReference>
<reference evidence="1 2" key="1">
    <citation type="submission" date="2021-01" db="EMBL/GenBank/DDBJ databases">
        <title>Whole genome shotgun sequence of Planotetraspora mira NBRC 15435.</title>
        <authorList>
            <person name="Komaki H."/>
            <person name="Tamura T."/>
        </authorList>
    </citation>
    <scope>NUCLEOTIDE SEQUENCE [LARGE SCALE GENOMIC DNA]</scope>
    <source>
        <strain evidence="1 2">NBRC 15435</strain>
    </source>
</reference>